<gene>
    <name evidence="1" type="ORF">ACAOBT_LOCUS37357</name>
</gene>
<dbReference type="Proteomes" id="UP001152888">
    <property type="component" value="Unassembled WGS sequence"/>
</dbReference>
<keyword evidence="2" id="KW-1185">Reference proteome</keyword>
<reference evidence="1" key="1">
    <citation type="submission" date="2022-03" db="EMBL/GenBank/DDBJ databases">
        <authorList>
            <person name="Sayadi A."/>
        </authorList>
    </citation>
    <scope>NUCLEOTIDE SEQUENCE</scope>
</reference>
<dbReference type="AlphaFoldDB" id="A0A9P0QGN2"/>
<evidence type="ECO:0000313" key="2">
    <source>
        <dbReference type="Proteomes" id="UP001152888"/>
    </source>
</evidence>
<proteinExistence type="predicted"/>
<dbReference type="EMBL" id="CAKOFQ010010487">
    <property type="protein sequence ID" value="CAH2019729.1"/>
    <property type="molecule type" value="Genomic_DNA"/>
</dbReference>
<evidence type="ECO:0000313" key="1">
    <source>
        <dbReference type="EMBL" id="CAH2019729.1"/>
    </source>
</evidence>
<comment type="caution">
    <text evidence="1">The sequence shown here is derived from an EMBL/GenBank/DDBJ whole genome shotgun (WGS) entry which is preliminary data.</text>
</comment>
<organism evidence="1 2">
    <name type="scientific">Acanthoscelides obtectus</name>
    <name type="common">Bean weevil</name>
    <name type="synonym">Bruchus obtectus</name>
    <dbReference type="NCBI Taxonomy" id="200917"/>
    <lineage>
        <taxon>Eukaryota</taxon>
        <taxon>Metazoa</taxon>
        <taxon>Ecdysozoa</taxon>
        <taxon>Arthropoda</taxon>
        <taxon>Hexapoda</taxon>
        <taxon>Insecta</taxon>
        <taxon>Pterygota</taxon>
        <taxon>Neoptera</taxon>
        <taxon>Endopterygota</taxon>
        <taxon>Coleoptera</taxon>
        <taxon>Polyphaga</taxon>
        <taxon>Cucujiformia</taxon>
        <taxon>Chrysomeloidea</taxon>
        <taxon>Chrysomelidae</taxon>
        <taxon>Bruchinae</taxon>
        <taxon>Bruchini</taxon>
        <taxon>Acanthoscelides</taxon>
    </lineage>
</organism>
<name>A0A9P0QGN2_ACAOB</name>
<accession>A0A9P0QGN2</accession>
<sequence>MMCPLVFRHKSLVGMVNMFIVFIKCFKICIGKYTFTSHVGESFVLGKHFSYCPTLLCLKRMPMFLILTTETDMNRQISFAKIRFFVFPLGKCTCLPVLIL</sequence>
<protein>
    <submittedName>
        <fullName evidence="1">Uncharacterized protein</fullName>
    </submittedName>
</protein>